<dbReference type="EMBL" id="VXIS01000060">
    <property type="protein sequence ID" value="KAA8909183.1"/>
    <property type="molecule type" value="Genomic_DNA"/>
</dbReference>
<dbReference type="GO" id="GO:0006221">
    <property type="term" value="P:pyrimidine nucleotide biosynthetic process"/>
    <property type="evidence" value="ECO:0007669"/>
    <property type="project" value="UniProtKB-UniRule"/>
</dbReference>
<gene>
    <name evidence="10" type="ORF">FN846DRAFT_943152</name>
</gene>
<feature type="binding site" evidence="9">
    <location>
        <begin position="196"/>
        <end position="199"/>
    </location>
    <ligand>
        <name>a ribonucleoside 5'-phosphate</name>
        <dbReference type="ChEBI" id="CHEBI:58043"/>
    </ligand>
</feature>
<keyword evidence="11" id="KW-1185">Reference proteome</keyword>
<keyword evidence="2 9" id="KW-0808">Transferase</keyword>
<dbReference type="NCBIfam" id="TIGR01359">
    <property type="entry name" value="UMP_CMP_kin_fam"/>
    <property type="match status" value="1"/>
</dbReference>
<dbReference type="HAMAP" id="MF_03172">
    <property type="entry name" value="Adenylate_kinase_UMP_CMP_kin"/>
    <property type="match status" value="1"/>
</dbReference>
<evidence type="ECO:0000256" key="5">
    <source>
        <dbReference type="ARBA" id="ARBA00022840"/>
    </source>
</evidence>
<evidence type="ECO:0000256" key="8">
    <source>
        <dbReference type="ARBA" id="ARBA00048116"/>
    </source>
</evidence>
<organism evidence="10 11">
    <name type="scientific">Sphaerosporella brunnea</name>
    <dbReference type="NCBI Taxonomy" id="1250544"/>
    <lineage>
        <taxon>Eukaryota</taxon>
        <taxon>Fungi</taxon>
        <taxon>Dikarya</taxon>
        <taxon>Ascomycota</taxon>
        <taxon>Pezizomycotina</taxon>
        <taxon>Pezizomycetes</taxon>
        <taxon>Pezizales</taxon>
        <taxon>Pyronemataceae</taxon>
        <taxon>Sphaerosporella</taxon>
    </lineage>
</organism>
<evidence type="ECO:0000256" key="3">
    <source>
        <dbReference type="ARBA" id="ARBA00022741"/>
    </source>
</evidence>
<feature type="binding site" evidence="9">
    <location>
        <position position="143"/>
    </location>
    <ligand>
        <name>a ribonucleoside 5'-phosphate</name>
        <dbReference type="ChEBI" id="CHEBI:58043"/>
    </ligand>
</feature>
<comment type="function">
    <text evidence="9">Catalyzes the phosphorylation of pyrimidine nucleoside monophosphates at the expense of ATP. Plays an important role in de novo pyrimidine nucleotide biosynthesis. Has preference for UMP and dUMP as phosphate acceptors, but can also use CMP, dCMP and AMP.</text>
</comment>
<keyword evidence="1 9" id="KW-0963">Cytoplasm</keyword>
<dbReference type="InterPro" id="IPR027417">
    <property type="entry name" value="P-loop_NTPase"/>
</dbReference>
<evidence type="ECO:0000256" key="9">
    <source>
        <dbReference type="HAMAP-Rule" id="MF_03172"/>
    </source>
</evidence>
<feature type="region of interest" description="LID" evidence="9">
    <location>
        <begin position="233"/>
        <end position="243"/>
    </location>
</feature>
<feature type="binding site" evidence="9">
    <location>
        <position position="234"/>
    </location>
    <ligand>
        <name>ATP</name>
        <dbReference type="ChEBI" id="CHEBI:30616"/>
    </ligand>
</feature>
<dbReference type="SUPFAM" id="SSF52540">
    <property type="entry name" value="P-loop containing nucleoside triphosphate hydrolases"/>
    <property type="match status" value="1"/>
</dbReference>
<accession>A0A5J5F1R4</accession>
<evidence type="ECO:0000313" key="10">
    <source>
        <dbReference type="EMBL" id="KAA8909183.1"/>
    </source>
</evidence>
<feature type="region of interest" description="NMPbind" evidence="9">
    <location>
        <begin position="137"/>
        <end position="167"/>
    </location>
</feature>
<dbReference type="InterPro" id="IPR033690">
    <property type="entry name" value="Adenylat_kinase_CS"/>
</dbReference>
<dbReference type="InterPro" id="IPR006266">
    <property type="entry name" value="UMP_CMP_kinase"/>
</dbReference>
<dbReference type="AlphaFoldDB" id="A0A5J5F1R4"/>
<comment type="cofactor">
    <cofactor evidence="9">
        <name>Mg(2+)</name>
        <dbReference type="ChEBI" id="CHEBI:18420"/>
    </cofactor>
    <text evidence="9">Binds 1 Mg(2+) ion per monomer.</text>
</comment>
<dbReference type="CDD" id="cd01428">
    <property type="entry name" value="ADK"/>
    <property type="match status" value="1"/>
</dbReference>
<evidence type="ECO:0000256" key="4">
    <source>
        <dbReference type="ARBA" id="ARBA00022777"/>
    </source>
</evidence>
<feature type="binding site" evidence="9">
    <location>
        <begin position="165"/>
        <end position="167"/>
    </location>
    <ligand>
        <name>a ribonucleoside 5'-phosphate</name>
        <dbReference type="ChEBI" id="CHEBI:58043"/>
    </ligand>
</feature>
<evidence type="ECO:0000256" key="1">
    <source>
        <dbReference type="ARBA" id="ARBA00022490"/>
    </source>
</evidence>
<dbReference type="GO" id="GO:0033862">
    <property type="term" value="F:UMP kinase activity"/>
    <property type="evidence" value="ECO:0007669"/>
    <property type="project" value="RHEA"/>
</dbReference>
<dbReference type="PRINTS" id="PR00094">
    <property type="entry name" value="ADENYLTKNASE"/>
</dbReference>
<dbReference type="FunFam" id="3.40.50.300:FF:000315">
    <property type="entry name" value="Adenylate kinase 1"/>
    <property type="match status" value="1"/>
</dbReference>
<dbReference type="GO" id="GO:0005634">
    <property type="term" value="C:nucleus"/>
    <property type="evidence" value="ECO:0007669"/>
    <property type="project" value="UniProtKB-SubCell"/>
</dbReference>
<feature type="binding site" evidence="9">
    <location>
        <position position="240"/>
    </location>
    <ligand>
        <name>a ribonucleoside 5'-phosphate</name>
        <dbReference type="ChEBI" id="CHEBI:58043"/>
    </ligand>
</feature>
<dbReference type="InParanoid" id="A0A5J5F1R4"/>
<feature type="binding site" evidence="9">
    <location>
        <begin position="117"/>
        <end position="122"/>
    </location>
    <ligand>
        <name>ATP</name>
        <dbReference type="ChEBI" id="CHEBI:30616"/>
    </ligand>
</feature>
<dbReference type="PANTHER" id="PTHR23359">
    <property type="entry name" value="NUCLEOTIDE KINASE"/>
    <property type="match status" value="1"/>
</dbReference>
<dbReference type="GO" id="GO:0005737">
    <property type="term" value="C:cytoplasm"/>
    <property type="evidence" value="ECO:0007669"/>
    <property type="project" value="UniProtKB-SubCell"/>
</dbReference>
<sequence>MAATSRFVPSLLRSTLRPQQTRTITNATRSVKQAYINSRTYATRPVSETGGAKNPFPILPILGILAAGSTAFYYLVQARKEPMPAIEAPMQVAAPEGKKPTFSPSDVSVIFVLGGPGVGKGTQCSNLVKDYGFVHLSAGDLLRQEQNREGSEFGELIRTYIKEGKIVPMEVTVALLENAMKDAIATEGKHKFLIDGFPRKLDQAHKFEEEVCPSAFVLFFDCTEDVMLKRLLKRGESSGREDDNIESIKKRFRTFKETSYPVVEYFRNQGKVVDVDATASVDAVYAHVKQQLKDRLKSEKA</sequence>
<proteinExistence type="inferred from homology"/>
<keyword evidence="5 9" id="KW-0067">ATP-binding</keyword>
<feature type="binding site" evidence="9">
    <location>
        <position position="251"/>
    </location>
    <ligand>
        <name>a ribonucleoside 5'-phosphate</name>
        <dbReference type="ChEBI" id="CHEBI:58043"/>
    </ligand>
</feature>
<dbReference type="HAMAP" id="MF_00235">
    <property type="entry name" value="Adenylate_kinase_Adk"/>
    <property type="match status" value="1"/>
</dbReference>
<evidence type="ECO:0000256" key="2">
    <source>
        <dbReference type="ARBA" id="ARBA00022679"/>
    </source>
</evidence>
<evidence type="ECO:0000256" key="6">
    <source>
        <dbReference type="ARBA" id="ARBA00022975"/>
    </source>
</evidence>
<keyword evidence="7 9" id="KW-0539">Nucleus</keyword>
<evidence type="ECO:0000256" key="7">
    <source>
        <dbReference type="ARBA" id="ARBA00023242"/>
    </source>
</evidence>
<keyword evidence="6 9" id="KW-0665">Pyrimidine biosynthesis</keyword>
<dbReference type="GO" id="GO:0006207">
    <property type="term" value="P:'de novo' pyrimidine nucleobase biosynthetic process"/>
    <property type="evidence" value="ECO:0007669"/>
    <property type="project" value="InterPro"/>
</dbReference>
<dbReference type="GO" id="GO:0005524">
    <property type="term" value="F:ATP binding"/>
    <property type="evidence" value="ECO:0007669"/>
    <property type="project" value="UniProtKB-KW"/>
</dbReference>
<dbReference type="OrthoDB" id="442176at2759"/>
<dbReference type="PROSITE" id="PS00113">
    <property type="entry name" value="ADENYLATE_KINASE"/>
    <property type="match status" value="1"/>
</dbReference>
<keyword evidence="3 9" id="KW-0547">Nucleotide-binding</keyword>
<comment type="caution">
    <text evidence="10">The sequence shown here is derived from an EMBL/GenBank/DDBJ whole genome shotgun (WGS) entry which is preliminary data.</text>
</comment>
<comment type="similarity">
    <text evidence="9">Belongs to the adenylate kinase family. UMP-CMP kinase subfamily.</text>
</comment>
<dbReference type="EC" id="2.7.4.14" evidence="9"/>
<evidence type="ECO:0000313" key="11">
    <source>
        <dbReference type="Proteomes" id="UP000326924"/>
    </source>
</evidence>
<keyword evidence="4 9" id="KW-0418">Kinase</keyword>
<dbReference type="Pfam" id="PF00406">
    <property type="entry name" value="ADK"/>
    <property type="match status" value="1"/>
</dbReference>
<comment type="subunit">
    <text evidence="9">Monomer.</text>
</comment>
<feature type="binding site" evidence="9">
    <location>
        <position position="279"/>
    </location>
    <ligand>
        <name>ATP</name>
        <dbReference type="ChEBI" id="CHEBI:30616"/>
    </ligand>
</feature>
<name>A0A5J5F1R4_9PEZI</name>
<comment type="domain">
    <text evidence="9">Consists of three domains, a large central CORE domain and two small peripheral domains, NMPbind and LID, which undergo movements during catalysis. The LID domain closes over the site of phosphoryl transfer upon ATP binding. Assembling and dissambling the active center during each catalytic cycle provides an effective means to prevent ATP hydrolysis.</text>
</comment>
<protein>
    <recommendedName>
        <fullName evidence="9">Uridylate kinase</fullName>
        <shortName evidence="9">UK</shortName>
        <ecNumber evidence="9">2.7.4.14</ecNumber>
    </recommendedName>
    <alternativeName>
        <fullName evidence="9">ATP:UMP phosphotransferase</fullName>
    </alternativeName>
    <alternativeName>
        <fullName evidence="9">Deoxycytidylate kinase</fullName>
        <shortName evidence="9">CK</shortName>
        <shortName evidence="9">dCMP kinase</shortName>
    </alternativeName>
    <alternativeName>
        <fullName evidence="9">Uridine monophosphate kinase</fullName>
        <shortName evidence="9">UMP kinase</shortName>
        <shortName evidence="9">UMPK</shortName>
    </alternativeName>
</protein>
<dbReference type="Gene3D" id="3.40.50.300">
    <property type="entry name" value="P-loop containing nucleotide triphosphate hydrolases"/>
    <property type="match status" value="1"/>
</dbReference>
<dbReference type="Proteomes" id="UP000326924">
    <property type="component" value="Unassembled WGS sequence"/>
</dbReference>
<reference evidence="10 11" key="1">
    <citation type="submission" date="2019-09" db="EMBL/GenBank/DDBJ databases">
        <title>Draft genome of the ectomycorrhizal ascomycete Sphaerosporella brunnea.</title>
        <authorList>
            <consortium name="DOE Joint Genome Institute"/>
            <person name="Benucci G.M."/>
            <person name="Marozzi G."/>
            <person name="Antonielli L."/>
            <person name="Sanchez S."/>
            <person name="Marco P."/>
            <person name="Wang X."/>
            <person name="Falini L.B."/>
            <person name="Barry K."/>
            <person name="Haridas S."/>
            <person name="Lipzen A."/>
            <person name="Labutti K."/>
            <person name="Grigoriev I.V."/>
            <person name="Murat C."/>
            <person name="Martin F."/>
            <person name="Albertini E."/>
            <person name="Donnini D."/>
            <person name="Bonito G."/>
        </authorList>
    </citation>
    <scope>NUCLEOTIDE SEQUENCE [LARGE SCALE GENOMIC DNA]</scope>
    <source>
        <strain evidence="10 11">Sb_GMNB300</strain>
    </source>
</reference>
<comment type="subcellular location">
    <subcellularLocation>
        <location evidence="9">Cytoplasm</location>
    </subcellularLocation>
    <subcellularLocation>
        <location evidence="9">Nucleus</location>
    </subcellularLocation>
    <text evidence="9">Predominantly cytoplasmic.</text>
</comment>
<dbReference type="InterPro" id="IPR000850">
    <property type="entry name" value="Adenylat/UMP-CMP_kin"/>
</dbReference>
<feature type="binding site" evidence="9">
    <location>
        <position position="203"/>
    </location>
    <ligand>
        <name>a ribonucleoside 5'-phosphate</name>
        <dbReference type="ChEBI" id="CHEBI:58043"/>
    </ligand>
</feature>
<dbReference type="FunCoup" id="A0A5J5F1R4">
    <property type="interactions" value="705"/>
</dbReference>
<comment type="catalytic activity">
    <reaction evidence="8 9">
        <text>UMP + ATP = UDP + ADP</text>
        <dbReference type="Rhea" id="RHEA:24400"/>
        <dbReference type="ChEBI" id="CHEBI:30616"/>
        <dbReference type="ChEBI" id="CHEBI:57865"/>
        <dbReference type="ChEBI" id="CHEBI:58223"/>
        <dbReference type="ChEBI" id="CHEBI:456216"/>
        <dbReference type="EC" id="2.7.4.14"/>
    </reaction>
</comment>